<evidence type="ECO:0000256" key="1">
    <source>
        <dbReference type="ARBA" id="ARBA00023163"/>
    </source>
</evidence>
<feature type="domain" description="NusG-like N-terminal" evidence="2">
    <location>
        <begin position="5"/>
        <end position="68"/>
    </location>
</feature>
<evidence type="ECO:0000259" key="2">
    <source>
        <dbReference type="Pfam" id="PF02357"/>
    </source>
</evidence>
<reference evidence="3 4" key="1">
    <citation type="submission" date="2019-12" db="EMBL/GenBank/DDBJ databases">
        <authorList>
            <person name="Yang R."/>
        </authorList>
    </citation>
    <scope>NUCLEOTIDE SEQUENCE [LARGE SCALE GENOMIC DNA]</scope>
    <source>
        <strain evidence="3 4">DONG20-135</strain>
    </source>
</reference>
<comment type="caution">
    <text evidence="3">The sequence shown here is derived from an EMBL/GenBank/DDBJ whole genome shotgun (WGS) entry which is preliminary data.</text>
</comment>
<accession>A0A6N8U620</accession>
<keyword evidence="1" id="KW-0804">Transcription</keyword>
<dbReference type="CDD" id="cd06091">
    <property type="entry name" value="KOW_NusG"/>
    <property type="match status" value="1"/>
</dbReference>
<dbReference type="EMBL" id="WUUQ01000001">
    <property type="protein sequence ID" value="MXQ72764.1"/>
    <property type="molecule type" value="Genomic_DNA"/>
</dbReference>
<gene>
    <name evidence="3" type="ORF">GSF08_02230</name>
</gene>
<organism evidence="3 4">
    <name type="scientific">Copranaerobaculum intestinale</name>
    <dbReference type="NCBI Taxonomy" id="2692629"/>
    <lineage>
        <taxon>Bacteria</taxon>
        <taxon>Bacillati</taxon>
        <taxon>Bacillota</taxon>
        <taxon>Erysipelotrichia</taxon>
        <taxon>Erysipelotrichales</taxon>
        <taxon>Erysipelotrichaceae</taxon>
        <taxon>Copranaerobaculum</taxon>
    </lineage>
</organism>
<dbReference type="InterPro" id="IPR006645">
    <property type="entry name" value="NGN-like_dom"/>
</dbReference>
<dbReference type="AlphaFoldDB" id="A0A6N8U620"/>
<dbReference type="InterPro" id="IPR036735">
    <property type="entry name" value="NGN_dom_sf"/>
</dbReference>
<protein>
    <submittedName>
        <fullName evidence="3">Transcription antiterminator</fullName>
    </submittedName>
</protein>
<evidence type="ECO:0000313" key="4">
    <source>
        <dbReference type="Proteomes" id="UP000434036"/>
    </source>
</evidence>
<reference evidence="3 4" key="2">
    <citation type="submission" date="2020-01" db="EMBL/GenBank/DDBJ databases">
        <title>Clostridiaceae sp. nov. isolated from the gut of human by culturomics.</title>
        <authorList>
            <person name="Chang Y."/>
        </authorList>
    </citation>
    <scope>NUCLEOTIDE SEQUENCE [LARGE SCALE GENOMIC DNA]</scope>
    <source>
        <strain evidence="3 4">DONG20-135</strain>
    </source>
</reference>
<sequence>MVNLLNSESMIAFIPLMEKVHKKDGRYYMIKTPIYPNYIFIKTDLDHTAFDLWLYQFCQNHNGIVKQLKNDKEGTSALYPEEAAFLEQLMDENYTVRQSSGMIEGSRIVIIDGPLCGMESRIEKIDRHKRIAYLKNELLGKSIKISLEILKKI</sequence>
<proteinExistence type="predicted"/>
<dbReference type="Proteomes" id="UP000434036">
    <property type="component" value="Unassembled WGS sequence"/>
</dbReference>
<dbReference type="Gene3D" id="3.30.70.940">
    <property type="entry name" value="NusG, N-terminal domain"/>
    <property type="match status" value="1"/>
</dbReference>
<keyword evidence="4" id="KW-1185">Reference proteome</keyword>
<name>A0A6N8U620_9FIRM</name>
<evidence type="ECO:0000313" key="3">
    <source>
        <dbReference type="EMBL" id="MXQ72764.1"/>
    </source>
</evidence>
<dbReference type="GO" id="GO:0006354">
    <property type="term" value="P:DNA-templated transcription elongation"/>
    <property type="evidence" value="ECO:0007669"/>
    <property type="project" value="InterPro"/>
</dbReference>
<dbReference type="Pfam" id="PF02357">
    <property type="entry name" value="NusG"/>
    <property type="match status" value="1"/>
</dbReference>
<dbReference type="SUPFAM" id="SSF82679">
    <property type="entry name" value="N-utilization substance G protein NusG, N-terminal domain"/>
    <property type="match status" value="1"/>
</dbReference>